<evidence type="ECO:0000313" key="3">
    <source>
        <dbReference type="Proteomes" id="UP001212841"/>
    </source>
</evidence>
<evidence type="ECO:0000256" key="1">
    <source>
        <dbReference type="SAM" id="MobiDB-lite"/>
    </source>
</evidence>
<evidence type="ECO:0000313" key="2">
    <source>
        <dbReference type="EMBL" id="KAJ3048862.1"/>
    </source>
</evidence>
<keyword evidence="3" id="KW-1185">Reference proteome</keyword>
<organism evidence="2 3">
    <name type="scientific">Rhizophlyctis rosea</name>
    <dbReference type="NCBI Taxonomy" id="64517"/>
    <lineage>
        <taxon>Eukaryota</taxon>
        <taxon>Fungi</taxon>
        <taxon>Fungi incertae sedis</taxon>
        <taxon>Chytridiomycota</taxon>
        <taxon>Chytridiomycota incertae sedis</taxon>
        <taxon>Chytridiomycetes</taxon>
        <taxon>Rhizophlyctidales</taxon>
        <taxon>Rhizophlyctidaceae</taxon>
        <taxon>Rhizophlyctis</taxon>
    </lineage>
</organism>
<comment type="caution">
    <text evidence="2">The sequence shown here is derived from an EMBL/GenBank/DDBJ whole genome shotgun (WGS) entry which is preliminary data.</text>
</comment>
<proteinExistence type="predicted"/>
<reference evidence="2" key="1">
    <citation type="submission" date="2020-05" db="EMBL/GenBank/DDBJ databases">
        <title>Phylogenomic resolution of chytrid fungi.</title>
        <authorList>
            <person name="Stajich J.E."/>
            <person name="Amses K."/>
            <person name="Simmons R."/>
            <person name="Seto K."/>
            <person name="Myers J."/>
            <person name="Bonds A."/>
            <person name="Quandt C.A."/>
            <person name="Barry K."/>
            <person name="Liu P."/>
            <person name="Grigoriev I."/>
            <person name="Longcore J.E."/>
            <person name="James T.Y."/>
        </authorList>
    </citation>
    <scope>NUCLEOTIDE SEQUENCE</scope>
    <source>
        <strain evidence="2">JEL0318</strain>
    </source>
</reference>
<protein>
    <submittedName>
        <fullName evidence="2">Uncharacterized protein</fullName>
    </submittedName>
</protein>
<feature type="compositionally biased region" description="Basic and acidic residues" evidence="1">
    <location>
        <begin position="155"/>
        <end position="178"/>
    </location>
</feature>
<dbReference type="Gene3D" id="3.60.130.30">
    <property type="match status" value="1"/>
</dbReference>
<accession>A0AAD5SFW8</accession>
<feature type="non-terminal residue" evidence="2">
    <location>
        <position position="1"/>
    </location>
</feature>
<sequence>LVRTALETTDRDMFDAMREAFLAMTKDALDFWKPYMHRPVDPTNPTANPQPTIDFCPFFILVEDVYCNMHKDKKDAAGALCALLGIGDFTAKVCLKELGVTIPFKAGDLLLIRSTHLSHQVHSVEGKKRFVGVFAMHEAIFQKMCKRDMTEKETGYEEKKAARAEDKRSAATEAERRRLQAHIKK</sequence>
<feature type="region of interest" description="Disordered" evidence="1">
    <location>
        <begin position="155"/>
        <end position="185"/>
    </location>
</feature>
<name>A0AAD5SFW8_9FUNG</name>
<gene>
    <name evidence="2" type="ORF">HK097_010139</name>
</gene>
<dbReference type="EMBL" id="JADGJD010000727">
    <property type="protein sequence ID" value="KAJ3048862.1"/>
    <property type="molecule type" value="Genomic_DNA"/>
</dbReference>
<dbReference type="Proteomes" id="UP001212841">
    <property type="component" value="Unassembled WGS sequence"/>
</dbReference>
<dbReference type="AlphaFoldDB" id="A0AAD5SFW8"/>